<feature type="compositionally biased region" description="Basic residues" evidence="6">
    <location>
        <begin position="177"/>
        <end position="187"/>
    </location>
</feature>
<sequence>MAFSRKRALIESDESSSDGDDLEQQLLNLSKKSKQSVSTVSVPPKANESDKDGSDSSTDEDDEWTLHSEEKNSKKKRFDKKVTEKKKVLSDHEEEEGEIAEEEPEDGEVSTSSSDDDGSDEDLPAFDDGLDENLIGNEEDRIMLEQMTEKEREQELFNRMEKREAMKTRLEIEHKLHTERKRKNKKEKGKEISSSLNDKPNYYSIASRKGNRKRNLIEDKKLKAMDELKQKRIEKKEKLENQSKREPLNTKDVYSDEDDEAEETEKVETAASDKSSVELDSDDEEEKEEDKPISSREQLEIIRLSRFKLEKWVHLPFFPRVVTGCFVRMGIGNHDGKPVYRVGEIIGVTETPKVYNLGSTRTNKGLKIRHGMQEKVFRMEYVSNSQFTESEFLKWKEEMSLVELPLPTVSHIKRKSEEIAESKGYSFKEDDVEAIVKEKNRFRKNPFNYASTKNTLIREKELAEQAGNTVELAKVKEKLEELEERAQMLDRKRSGALNNVSFINERNRKKNVYDAEKACVEEGKLKKNESDNPFTRRKTLPFMIMKKAVTGSASPVEKQKDVLDTSQKNGLDTSTAHDSTQNNETVHSKEKTLETLLFAPTINKHSTRTSNETTNKVSARTSHENEDPDMFSVHDFDVQIDLPIPASRGISLTQTKPPTFQRENFSRKSLNLDEYKKRKGLM</sequence>
<feature type="compositionally biased region" description="Acidic residues" evidence="6">
    <location>
        <begin position="255"/>
        <end position="265"/>
    </location>
</feature>
<feature type="compositionally biased region" description="Polar residues" evidence="6">
    <location>
        <begin position="608"/>
        <end position="620"/>
    </location>
</feature>
<feature type="compositionally biased region" description="Acidic residues" evidence="6">
    <location>
        <begin position="279"/>
        <end position="288"/>
    </location>
</feature>
<evidence type="ECO:0000256" key="3">
    <source>
        <dbReference type="ARBA" id="ARBA00023163"/>
    </source>
</evidence>
<keyword evidence="8" id="KW-1185">Reference proteome</keyword>
<feature type="compositionally biased region" description="Basic and acidic residues" evidence="6">
    <location>
        <begin position="233"/>
        <end position="249"/>
    </location>
</feature>
<evidence type="ECO:0000256" key="2">
    <source>
        <dbReference type="ARBA" id="ARBA00023015"/>
    </source>
</evidence>
<dbReference type="PANTHER" id="PTHR13115:SF8">
    <property type="entry name" value="RNA POLYMERASE-ASSOCIATED PROTEIN RTF1 HOMOLOG"/>
    <property type="match status" value="1"/>
</dbReference>
<name>A0ABM4CHM8_HYDVU</name>
<dbReference type="SUPFAM" id="SSF159042">
    <property type="entry name" value="Plus3-like"/>
    <property type="match status" value="1"/>
</dbReference>
<feature type="compositionally biased region" description="Polar residues" evidence="6">
    <location>
        <begin position="567"/>
        <end position="585"/>
    </location>
</feature>
<evidence type="ECO:0000259" key="7">
    <source>
        <dbReference type="PROSITE" id="PS51360"/>
    </source>
</evidence>
<feature type="region of interest" description="Disordered" evidence="6">
    <location>
        <begin position="162"/>
        <end position="221"/>
    </location>
</feature>
<protein>
    <submittedName>
        <fullName evidence="9">RNA polymerase-associated protein RTF1 homolog isoform X2</fullName>
    </submittedName>
</protein>
<feature type="compositionally biased region" description="Acidic residues" evidence="6">
    <location>
        <begin position="11"/>
        <end position="23"/>
    </location>
</feature>
<dbReference type="Gene3D" id="3.90.70.200">
    <property type="entry name" value="Plus-3 domain"/>
    <property type="match status" value="1"/>
</dbReference>
<proteinExistence type="predicted"/>
<feature type="domain" description="Plus3" evidence="7">
    <location>
        <begin position="293"/>
        <end position="424"/>
    </location>
</feature>
<evidence type="ECO:0000256" key="6">
    <source>
        <dbReference type="SAM" id="MobiDB-lite"/>
    </source>
</evidence>
<feature type="coiled-coil region" evidence="5">
    <location>
        <begin position="465"/>
        <end position="499"/>
    </location>
</feature>
<feature type="region of interest" description="Disordered" evidence="6">
    <location>
        <begin position="1"/>
        <end position="140"/>
    </location>
</feature>
<accession>A0ABM4CHM8</accession>
<keyword evidence="3" id="KW-0804">Transcription</keyword>
<dbReference type="GeneID" id="100205878"/>
<keyword evidence="5" id="KW-0175">Coiled coil</keyword>
<evidence type="ECO:0000256" key="1">
    <source>
        <dbReference type="ARBA" id="ARBA00004123"/>
    </source>
</evidence>
<dbReference type="Pfam" id="PF03126">
    <property type="entry name" value="Plus-3"/>
    <property type="match status" value="1"/>
</dbReference>
<dbReference type="InterPro" id="IPR004343">
    <property type="entry name" value="Plus-3_dom"/>
</dbReference>
<evidence type="ECO:0000313" key="9">
    <source>
        <dbReference type="RefSeq" id="XP_065661229.1"/>
    </source>
</evidence>
<dbReference type="InterPro" id="IPR036128">
    <property type="entry name" value="Plus3-like_sf"/>
</dbReference>
<feature type="region of interest" description="Disordered" evidence="6">
    <location>
        <begin position="233"/>
        <end position="295"/>
    </location>
</feature>
<feature type="compositionally biased region" description="Basic and acidic residues" evidence="6">
    <location>
        <begin position="162"/>
        <end position="176"/>
    </location>
</feature>
<keyword evidence="4" id="KW-0539">Nucleus</keyword>
<evidence type="ECO:0000256" key="5">
    <source>
        <dbReference type="SAM" id="Coils"/>
    </source>
</evidence>
<evidence type="ECO:0000256" key="4">
    <source>
        <dbReference type="ARBA" id="ARBA00023242"/>
    </source>
</evidence>
<evidence type="ECO:0000313" key="8">
    <source>
        <dbReference type="Proteomes" id="UP001652625"/>
    </source>
</evidence>
<dbReference type="PANTHER" id="PTHR13115">
    <property type="entry name" value="RNA POLYMERASE-ASSOCIATED PROTEIN RTF1 HOMOLOG"/>
    <property type="match status" value="1"/>
</dbReference>
<dbReference type="PROSITE" id="PS51360">
    <property type="entry name" value="PLUS3"/>
    <property type="match status" value="1"/>
</dbReference>
<gene>
    <name evidence="9" type="primary">LOC100205878</name>
</gene>
<comment type="subcellular location">
    <subcellularLocation>
        <location evidence="1">Nucleus</location>
    </subcellularLocation>
</comment>
<dbReference type="SMART" id="SM00719">
    <property type="entry name" value="Plus3"/>
    <property type="match status" value="1"/>
</dbReference>
<dbReference type="Proteomes" id="UP001652625">
    <property type="component" value="Chromosome 09"/>
</dbReference>
<keyword evidence="2" id="KW-0805">Transcription regulation</keyword>
<dbReference type="RefSeq" id="XP_065661229.1">
    <property type="nucleotide sequence ID" value="XM_065805157.1"/>
</dbReference>
<feature type="compositionally biased region" description="Basic and acidic residues" evidence="6">
    <location>
        <begin position="80"/>
        <end position="91"/>
    </location>
</feature>
<reference evidence="9" key="1">
    <citation type="submission" date="2025-08" db="UniProtKB">
        <authorList>
            <consortium name="RefSeq"/>
        </authorList>
    </citation>
    <scope>IDENTIFICATION</scope>
</reference>
<feature type="region of interest" description="Disordered" evidence="6">
    <location>
        <begin position="567"/>
        <end position="629"/>
    </location>
</feature>
<feature type="compositionally biased region" description="Acidic residues" evidence="6">
    <location>
        <begin position="92"/>
        <end position="131"/>
    </location>
</feature>
<organism evidence="8 9">
    <name type="scientific">Hydra vulgaris</name>
    <name type="common">Hydra</name>
    <name type="synonym">Hydra attenuata</name>
    <dbReference type="NCBI Taxonomy" id="6087"/>
    <lineage>
        <taxon>Eukaryota</taxon>
        <taxon>Metazoa</taxon>
        <taxon>Cnidaria</taxon>
        <taxon>Hydrozoa</taxon>
        <taxon>Hydroidolina</taxon>
        <taxon>Anthoathecata</taxon>
        <taxon>Aplanulata</taxon>
        <taxon>Hydridae</taxon>
        <taxon>Hydra</taxon>
    </lineage>
</organism>